<accession>A0ABU5QNS0</accession>
<dbReference type="Pfam" id="PF01058">
    <property type="entry name" value="Oxidored_q6"/>
    <property type="match status" value="1"/>
</dbReference>
<keyword evidence="3" id="KW-1003">Cell membrane</keyword>
<feature type="domain" description="NADH:ubiquinone oxidoreductase-like 20kDa subunit" evidence="5">
    <location>
        <begin position="40"/>
        <end position="150"/>
    </location>
</feature>
<dbReference type="HAMAP" id="MF_01356">
    <property type="entry name" value="NDH1_NuoB"/>
    <property type="match status" value="1"/>
</dbReference>
<gene>
    <name evidence="3 6" type="primary">nuoB</name>
    <name evidence="6" type="ORF">VB264_11930</name>
</gene>
<dbReference type="EMBL" id="JAYFUL010000017">
    <property type="protein sequence ID" value="MEA5258494.1"/>
    <property type="molecule type" value="Genomic_DNA"/>
</dbReference>
<dbReference type="Proteomes" id="UP001304671">
    <property type="component" value="Unassembled WGS sequence"/>
</dbReference>
<name>A0ABU5QNS0_9BACT</name>
<comment type="subunit">
    <text evidence="3">NDH-1 is composed of 14 different subunits. Subunits NuoB, C, D, E, F, and G constitute the peripheral sector of the complex.</text>
</comment>
<sequence length="184" mass="20529">MQGLLDQQFNEGGVVITKVDDLINWARLSSLWPMGFGLACCAIEMMQTMASGYDLDRFGVFPRPSPRQSDVMIVAGTVTFKMADRIRRLYEQMPEPRYVISMGSCSNCGGPYWEHGYHVVKGVDRIIPVDVYVPGCPPRPEALIGGFLKLQEKIRSESLVAPKALLDMEEEEARNQKPGFAINA</sequence>
<dbReference type="Gene3D" id="3.40.50.12280">
    <property type="match status" value="1"/>
</dbReference>
<dbReference type="NCBIfam" id="NF005012">
    <property type="entry name" value="PRK06411.1"/>
    <property type="match status" value="1"/>
</dbReference>
<dbReference type="InterPro" id="IPR006137">
    <property type="entry name" value="NADH_UbQ_OxRdtase-like_20kDa"/>
</dbReference>
<comment type="function">
    <text evidence="3">NDH-1 shuttles electrons from NADH, via FMN and iron-sulfur (Fe-S) centers, to quinones in the respiratory chain. The immediate electron acceptor for the enzyme in this species is believed to be a menaquinone. Couples the redox reaction to proton translocation (for every two electrons transferred, four hydrogen ions are translocated across the cytoplasmic membrane), and thus conserves the redox energy in a proton gradient.</text>
</comment>
<comment type="caution">
    <text evidence="6">The sequence shown here is derived from an EMBL/GenBank/DDBJ whole genome shotgun (WGS) entry which is preliminary data.</text>
</comment>
<dbReference type="RefSeq" id="WP_323249629.1">
    <property type="nucleotide sequence ID" value="NZ_JAYFUL010000017.1"/>
</dbReference>
<dbReference type="PANTHER" id="PTHR11995">
    <property type="entry name" value="NADH DEHYDROGENASE"/>
    <property type="match status" value="1"/>
</dbReference>
<keyword evidence="2 3" id="KW-0874">Quinone</keyword>
<feature type="binding site" evidence="3">
    <location>
        <position position="40"/>
    </location>
    <ligand>
        <name>[4Fe-4S] cluster</name>
        <dbReference type="ChEBI" id="CHEBI:49883"/>
    </ligand>
</feature>
<reference evidence="6 7" key="1">
    <citation type="submission" date="2023-12" db="EMBL/GenBank/DDBJ databases">
        <title>Novel species of the genus Arcicella isolated from rivers.</title>
        <authorList>
            <person name="Lu H."/>
        </authorList>
    </citation>
    <scope>NUCLEOTIDE SEQUENCE [LARGE SCALE GENOMIC DNA]</scope>
    <source>
        <strain evidence="6 7">LMG 21963</strain>
    </source>
</reference>
<evidence type="ECO:0000256" key="1">
    <source>
        <dbReference type="ARBA" id="ARBA00009173"/>
    </source>
</evidence>
<keyword evidence="3" id="KW-0472">Membrane</keyword>
<dbReference type="GO" id="GO:0050136">
    <property type="term" value="F:NADH dehydrogenase (quinone) (non-electrogenic) activity"/>
    <property type="evidence" value="ECO:0007669"/>
    <property type="project" value="UniProtKB-EC"/>
</dbReference>
<evidence type="ECO:0000256" key="2">
    <source>
        <dbReference type="ARBA" id="ARBA00022719"/>
    </source>
</evidence>
<keyword evidence="3 4" id="KW-0479">Metal-binding</keyword>
<keyword evidence="3" id="KW-1278">Translocase</keyword>
<dbReference type="InterPro" id="IPR006138">
    <property type="entry name" value="NADH_UQ_OxRdtase_20Kd_su"/>
</dbReference>
<keyword evidence="7" id="KW-1185">Reference proteome</keyword>
<organism evidence="6 7">
    <name type="scientific">Arcicella aquatica</name>
    <dbReference type="NCBI Taxonomy" id="217141"/>
    <lineage>
        <taxon>Bacteria</taxon>
        <taxon>Pseudomonadati</taxon>
        <taxon>Bacteroidota</taxon>
        <taxon>Cytophagia</taxon>
        <taxon>Cytophagales</taxon>
        <taxon>Flectobacillaceae</taxon>
        <taxon>Arcicella</taxon>
    </lineage>
</organism>
<proteinExistence type="inferred from homology"/>
<evidence type="ECO:0000313" key="6">
    <source>
        <dbReference type="EMBL" id="MEA5258494.1"/>
    </source>
</evidence>
<comment type="subcellular location">
    <subcellularLocation>
        <location evidence="3">Cell membrane</location>
        <topology evidence="3">Peripheral membrane protein</topology>
        <orientation evidence="3">Cytoplasmic side</orientation>
    </subcellularLocation>
</comment>
<comment type="similarity">
    <text evidence="1 3 4">Belongs to the complex I 20 kDa subunit family.</text>
</comment>
<feature type="binding site" evidence="3">
    <location>
        <position position="136"/>
    </location>
    <ligand>
        <name>[4Fe-4S] cluster</name>
        <dbReference type="ChEBI" id="CHEBI:49883"/>
    </ligand>
</feature>
<evidence type="ECO:0000256" key="4">
    <source>
        <dbReference type="RuleBase" id="RU004464"/>
    </source>
</evidence>
<comment type="cofactor">
    <cofactor evidence="3">
        <name>[4Fe-4S] cluster</name>
        <dbReference type="ChEBI" id="CHEBI:49883"/>
    </cofactor>
    <text evidence="3">Binds 1 [4Fe-4S] cluster.</text>
</comment>
<evidence type="ECO:0000313" key="7">
    <source>
        <dbReference type="Proteomes" id="UP001304671"/>
    </source>
</evidence>
<feature type="binding site" evidence="3">
    <location>
        <position position="41"/>
    </location>
    <ligand>
        <name>[4Fe-4S] cluster</name>
        <dbReference type="ChEBI" id="CHEBI:49883"/>
    </ligand>
</feature>
<keyword evidence="3 4" id="KW-0520">NAD</keyword>
<evidence type="ECO:0000259" key="5">
    <source>
        <dbReference type="Pfam" id="PF01058"/>
    </source>
</evidence>
<dbReference type="PANTHER" id="PTHR11995:SF14">
    <property type="entry name" value="NADH DEHYDROGENASE [UBIQUINONE] IRON-SULFUR PROTEIN 7, MITOCHONDRIAL"/>
    <property type="match status" value="1"/>
</dbReference>
<keyword evidence="3" id="KW-0813">Transport</keyword>
<evidence type="ECO:0000256" key="3">
    <source>
        <dbReference type="HAMAP-Rule" id="MF_01356"/>
    </source>
</evidence>
<keyword evidence="6" id="KW-0560">Oxidoreductase</keyword>
<feature type="binding site" evidence="3">
    <location>
        <position position="105"/>
    </location>
    <ligand>
        <name>[4Fe-4S] cluster</name>
        <dbReference type="ChEBI" id="CHEBI:49883"/>
    </ligand>
</feature>
<keyword evidence="3 4" id="KW-0004">4Fe-4S</keyword>
<keyword evidence="3 4" id="KW-0408">Iron</keyword>
<dbReference type="EC" id="7.1.1.-" evidence="3"/>
<dbReference type="PROSITE" id="PS01150">
    <property type="entry name" value="COMPLEX1_20K"/>
    <property type="match status" value="1"/>
</dbReference>
<keyword evidence="3 4" id="KW-0411">Iron-sulfur</keyword>
<dbReference type="SUPFAM" id="SSF56770">
    <property type="entry name" value="HydA/Nqo6-like"/>
    <property type="match status" value="1"/>
</dbReference>
<dbReference type="NCBIfam" id="NF011388">
    <property type="entry name" value="PRK14813.1"/>
    <property type="match status" value="1"/>
</dbReference>
<comment type="catalytic activity">
    <reaction evidence="3">
        <text>a quinone + NADH + 5 H(+)(in) = a quinol + NAD(+) + 4 H(+)(out)</text>
        <dbReference type="Rhea" id="RHEA:57888"/>
        <dbReference type="ChEBI" id="CHEBI:15378"/>
        <dbReference type="ChEBI" id="CHEBI:24646"/>
        <dbReference type="ChEBI" id="CHEBI:57540"/>
        <dbReference type="ChEBI" id="CHEBI:57945"/>
        <dbReference type="ChEBI" id="CHEBI:132124"/>
    </reaction>
</comment>
<dbReference type="NCBIfam" id="TIGR01957">
    <property type="entry name" value="nuoB_fam"/>
    <property type="match status" value="1"/>
</dbReference>
<protein>
    <recommendedName>
        <fullName evidence="3">NADH-quinone oxidoreductase subunit B</fullName>
        <ecNumber evidence="3">7.1.1.-</ecNumber>
    </recommendedName>
    <alternativeName>
        <fullName evidence="3">NADH dehydrogenase I subunit B</fullName>
    </alternativeName>
    <alternativeName>
        <fullName evidence="3">NDH-1 subunit B</fullName>
    </alternativeName>
</protein>